<evidence type="ECO:0000259" key="12">
    <source>
        <dbReference type="PROSITE" id="PS50885"/>
    </source>
</evidence>
<comment type="subcellular location">
    <subcellularLocation>
        <location evidence="2">Membrane</location>
    </subcellularLocation>
</comment>
<dbReference type="EMBL" id="JADQDM010000004">
    <property type="protein sequence ID" value="MBF9221515.1"/>
    <property type="molecule type" value="Genomic_DNA"/>
</dbReference>
<accession>A0ABS0I3J3</accession>
<evidence type="ECO:0000256" key="7">
    <source>
        <dbReference type="ARBA" id="ARBA00022777"/>
    </source>
</evidence>
<evidence type="ECO:0000256" key="2">
    <source>
        <dbReference type="ARBA" id="ARBA00004370"/>
    </source>
</evidence>
<dbReference type="PANTHER" id="PTHR43065:SF10">
    <property type="entry name" value="PEROXIDE STRESS-ACTIVATED HISTIDINE KINASE MAK3"/>
    <property type="match status" value="1"/>
</dbReference>
<dbReference type="Gene3D" id="6.10.340.10">
    <property type="match status" value="1"/>
</dbReference>
<feature type="domain" description="Histidine kinase" evidence="10">
    <location>
        <begin position="226"/>
        <end position="436"/>
    </location>
</feature>
<dbReference type="PROSITE" id="PS50109">
    <property type="entry name" value="HIS_KIN"/>
    <property type="match status" value="1"/>
</dbReference>
<evidence type="ECO:0000256" key="6">
    <source>
        <dbReference type="ARBA" id="ARBA00022741"/>
    </source>
</evidence>
<dbReference type="NCBIfam" id="TIGR00229">
    <property type="entry name" value="sensory_box"/>
    <property type="match status" value="1"/>
</dbReference>
<feature type="domain" description="PAS" evidence="11">
    <location>
        <begin position="109"/>
        <end position="154"/>
    </location>
</feature>
<dbReference type="RefSeq" id="WP_196292974.1">
    <property type="nucleotide sequence ID" value="NZ_JADQDM010000004.1"/>
</dbReference>
<keyword evidence="7" id="KW-0418">Kinase</keyword>
<keyword evidence="14" id="KW-1185">Reference proteome</keyword>
<dbReference type="SUPFAM" id="SSF55874">
    <property type="entry name" value="ATPase domain of HSP90 chaperone/DNA topoisomerase II/histidine kinase"/>
    <property type="match status" value="1"/>
</dbReference>
<dbReference type="InterPro" id="IPR036890">
    <property type="entry name" value="HATPase_C_sf"/>
</dbReference>
<dbReference type="InterPro" id="IPR003594">
    <property type="entry name" value="HATPase_dom"/>
</dbReference>
<evidence type="ECO:0000256" key="8">
    <source>
        <dbReference type="ARBA" id="ARBA00022840"/>
    </source>
</evidence>
<keyword evidence="4" id="KW-0597">Phosphoprotein</keyword>
<evidence type="ECO:0000256" key="5">
    <source>
        <dbReference type="ARBA" id="ARBA00022679"/>
    </source>
</evidence>
<gene>
    <name evidence="13" type="ORF">I2H31_10405</name>
</gene>
<organism evidence="13 14">
    <name type="scientific">Hymenobacter ruricola</name>
    <dbReference type="NCBI Taxonomy" id="2791023"/>
    <lineage>
        <taxon>Bacteria</taxon>
        <taxon>Pseudomonadati</taxon>
        <taxon>Bacteroidota</taxon>
        <taxon>Cytophagia</taxon>
        <taxon>Cytophagales</taxon>
        <taxon>Hymenobacteraceae</taxon>
        <taxon>Hymenobacter</taxon>
    </lineage>
</organism>
<evidence type="ECO:0000313" key="14">
    <source>
        <dbReference type="Proteomes" id="UP000618931"/>
    </source>
</evidence>
<comment type="caution">
    <text evidence="13">The sequence shown here is derived from an EMBL/GenBank/DDBJ whole genome shotgun (WGS) entry which is preliminary data.</text>
</comment>
<dbReference type="SMART" id="SM00304">
    <property type="entry name" value="HAMP"/>
    <property type="match status" value="1"/>
</dbReference>
<dbReference type="Gene3D" id="3.30.450.20">
    <property type="entry name" value="PAS domain"/>
    <property type="match status" value="1"/>
</dbReference>
<keyword evidence="6" id="KW-0547">Nucleotide-binding</keyword>
<dbReference type="PANTHER" id="PTHR43065">
    <property type="entry name" value="SENSOR HISTIDINE KINASE"/>
    <property type="match status" value="1"/>
</dbReference>
<dbReference type="PROSITE" id="PS50885">
    <property type="entry name" value="HAMP"/>
    <property type="match status" value="1"/>
</dbReference>
<evidence type="ECO:0000256" key="9">
    <source>
        <dbReference type="ARBA" id="ARBA00023012"/>
    </source>
</evidence>
<evidence type="ECO:0000256" key="4">
    <source>
        <dbReference type="ARBA" id="ARBA00022553"/>
    </source>
</evidence>
<protein>
    <recommendedName>
        <fullName evidence="3">histidine kinase</fullName>
        <ecNumber evidence="3">2.7.13.3</ecNumber>
    </recommendedName>
</protein>
<dbReference type="EC" id="2.7.13.3" evidence="3"/>
<dbReference type="InterPro" id="IPR003660">
    <property type="entry name" value="HAMP_dom"/>
</dbReference>
<dbReference type="SMART" id="SM00387">
    <property type="entry name" value="HATPase_c"/>
    <property type="match status" value="1"/>
</dbReference>
<dbReference type="InterPro" id="IPR000014">
    <property type="entry name" value="PAS"/>
</dbReference>
<dbReference type="InterPro" id="IPR005467">
    <property type="entry name" value="His_kinase_dom"/>
</dbReference>
<keyword evidence="8" id="KW-0067">ATP-binding</keyword>
<reference evidence="13 14" key="1">
    <citation type="submission" date="2020-11" db="EMBL/GenBank/DDBJ databases">
        <authorList>
            <person name="Kim M.K."/>
        </authorList>
    </citation>
    <scope>NUCLEOTIDE SEQUENCE [LARGE SCALE GENOMIC DNA]</scope>
    <source>
        <strain evidence="13 14">BT662</strain>
    </source>
</reference>
<dbReference type="InterPro" id="IPR035965">
    <property type="entry name" value="PAS-like_dom_sf"/>
</dbReference>
<dbReference type="Pfam" id="PF13188">
    <property type="entry name" value="PAS_8"/>
    <property type="match status" value="1"/>
</dbReference>
<evidence type="ECO:0000313" key="13">
    <source>
        <dbReference type="EMBL" id="MBF9221515.1"/>
    </source>
</evidence>
<evidence type="ECO:0000259" key="10">
    <source>
        <dbReference type="PROSITE" id="PS50109"/>
    </source>
</evidence>
<dbReference type="SMART" id="SM00091">
    <property type="entry name" value="PAS"/>
    <property type="match status" value="1"/>
</dbReference>
<feature type="domain" description="HAMP" evidence="12">
    <location>
        <begin position="52"/>
        <end position="104"/>
    </location>
</feature>
<dbReference type="SUPFAM" id="SSF55785">
    <property type="entry name" value="PYP-like sensor domain (PAS domain)"/>
    <property type="match status" value="1"/>
</dbReference>
<dbReference type="InterPro" id="IPR036097">
    <property type="entry name" value="HisK_dim/P_sf"/>
</dbReference>
<dbReference type="Gene3D" id="3.30.565.10">
    <property type="entry name" value="Histidine kinase-like ATPase, C-terminal domain"/>
    <property type="match status" value="1"/>
</dbReference>
<proteinExistence type="predicted"/>
<name>A0ABS0I3J3_9BACT</name>
<evidence type="ECO:0000256" key="3">
    <source>
        <dbReference type="ARBA" id="ARBA00012438"/>
    </source>
</evidence>
<dbReference type="PROSITE" id="PS50112">
    <property type="entry name" value="PAS"/>
    <property type="match status" value="1"/>
</dbReference>
<sequence length="442" mass="49174">MSLRTKFLLFVTIIHAVLIALAAQLRTTNPVLFVAAEALLLVSVFLTAQLYRGFVRPFQLIAAGTTAIQAKDFSMKFVPVGQREMDQLIDVYNRMIDELRHERVSQHEKSFLLERLIQASPAGVLILDFEGRIESVNQAAERFLGQAAAALLGQAPAALPGAWGPALTGLTENQPQGLRLSGLQTYRAHAAHFFDRGFTRRFIVLEELTQELIQQEKQSYGQLIRMMSHEINNSIGAINSILHSFQHYRPQLDPADQPDFAQALEVSIARNTQLANFIANFARLVRLPAPTPQPTDLHALLRGIGRLLQPQSEERRVRWHLALPETPLVLPFDGQQMEQALLNIAKNALEAIGQDGNIWVRTTAQPPTLTIENDGPGLTPEVSQRLFTPFFSTKRDGQGIGLTLVRDVLLAHGFQFRLVTAASGRTEFIVEMKNDLSKQGGM</sequence>
<dbReference type="InterPro" id="IPR004358">
    <property type="entry name" value="Sig_transdc_His_kin-like_C"/>
</dbReference>
<keyword evidence="9" id="KW-0902">Two-component regulatory system</keyword>
<dbReference type="SUPFAM" id="SSF47384">
    <property type="entry name" value="Homodimeric domain of signal transducing histidine kinase"/>
    <property type="match status" value="1"/>
</dbReference>
<evidence type="ECO:0000259" key="11">
    <source>
        <dbReference type="PROSITE" id="PS50112"/>
    </source>
</evidence>
<comment type="catalytic activity">
    <reaction evidence="1">
        <text>ATP + protein L-histidine = ADP + protein N-phospho-L-histidine.</text>
        <dbReference type="EC" id="2.7.13.3"/>
    </reaction>
</comment>
<dbReference type="Pfam" id="PF02518">
    <property type="entry name" value="HATPase_c"/>
    <property type="match status" value="1"/>
</dbReference>
<dbReference type="Proteomes" id="UP000618931">
    <property type="component" value="Unassembled WGS sequence"/>
</dbReference>
<dbReference type="Gene3D" id="1.10.287.130">
    <property type="match status" value="1"/>
</dbReference>
<evidence type="ECO:0000256" key="1">
    <source>
        <dbReference type="ARBA" id="ARBA00000085"/>
    </source>
</evidence>
<dbReference type="PRINTS" id="PR00344">
    <property type="entry name" value="BCTRLSENSOR"/>
</dbReference>
<keyword evidence="5" id="KW-0808">Transferase</keyword>